<protein>
    <submittedName>
        <fullName evidence="2">Uncharacterized protein</fullName>
    </submittedName>
</protein>
<feature type="compositionally biased region" description="Low complexity" evidence="1">
    <location>
        <begin position="228"/>
        <end position="246"/>
    </location>
</feature>
<dbReference type="Pfam" id="PF06101">
    <property type="entry name" value="Vps62"/>
    <property type="match status" value="1"/>
</dbReference>
<organism evidence="2 3">
    <name type="scientific">Capsaspora owczarzaki (strain ATCC 30864)</name>
    <dbReference type="NCBI Taxonomy" id="595528"/>
    <lineage>
        <taxon>Eukaryota</taxon>
        <taxon>Filasterea</taxon>
        <taxon>Capsaspora</taxon>
    </lineage>
</organism>
<accession>A0A0D2X1Z3</accession>
<evidence type="ECO:0000313" key="3">
    <source>
        <dbReference type="Proteomes" id="UP000008743"/>
    </source>
</evidence>
<evidence type="ECO:0000256" key="1">
    <source>
        <dbReference type="SAM" id="MobiDB-lite"/>
    </source>
</evidence>
<proteinExistence type="predicted"/>
<dbReference type="PANTHER" id="PTHR48219">
    <property type="entry name" value="VACUOLAR PROTEIN SORTING-ASSOCIATED PROTEIN 62-RELATED"/>
    <property type="match status" value="1"/>
</dbReference>
<gene>
    <name evidence="2" type="ORF">CAOG_002767</name>
</gene>
<dbReference type="OMA" id="CTHMIES"/>
<feature type="region of interest" description="Disordered" evidence="1">
    <location>
        <begin position="226"/>
        <end position="246"/>
    </location>
</feature>
<dbReference type="Proteomes" id="UP000008743">
    <property type="component" value="Unassembled WGS sequence"/>
</dbReference>
<reference evidence="3" key="1">
    <citation type="submission" date="2011-02" db="EMBL/GenBank/DDBJ databases">
        <title>The Genome Sequence of Capsaspora owczarzaki ATCC 30864.</title>
        <authorList>
            <person name="Russ C."/>
            <person name="Cuomo C."/>
            <person name="Burger G."/>
            <person name="Gray M.W."/>
            <person name="Holland P.W.H."/>
            <person name="King N."/>
            <person name="Lang F.B.F."/>
            <person name="Roger A.J."/>
            <person name="Ruiz-Trillo I."/>
            <person name="Young S.K."/>
            <person name="Zeng Q."/>
            <person name="Gargeya S."/>
            <person name="Alvarado L."/>
            <person name="Berlin A."/>
            <person name="Chapman S.B."/>
            <person name="Chen Z."/>
            <person name="Freedman E."/>
            <person name="Gellesch M."/>
            <person name="Goldberg J."/>
            <person name="Griggs A."/>
            <person name="Gujja S."/>
            <person name="Heilman E."/>
            <person name="Heiman D."/>
            <person name="Howarth C."/>
            <person name="Mehta T."/>
            <person name="Neiman D."/>
            <person name="Pearson M."/>
            <person name="Roberts A."/>
            <person name="Saif S."/>
            <person name="Shea T."/>
            <person name="Shenoy N."/>
            <person name="Sisk P."/>
            <person name="Stolte C."/>
            <person name="Sykes S."/>
            <person name="White J."/>
            <person name="Yandava C."/>
            <person name="Haas B."/>
            <person name="Nusbaum C."/>
            <person name="Birren B."/>
        </authorList>
    </citation>
    <scope>NUCLEOTIDE SEQUENCE</scope>
    <source>
        <strain evidence="3">ATCC 30864</strain>
    </source>
</reference>
<dbReference type="InParanoid" id="A0A0D2X1Z3"/>
<dbReference type="EMBL" id="KE346362">
    <property type="protein sequence ID" value="KJE91659.1"/>
    <property type="molecule type" value="Genomic_DNA"/>
</dbReference>
<dbReference type="RefSeq" id="XP_004349520.1">
    <property type="nucleotide sequence ID" value="XM_004349470.1"/>
</dbReference>
<dbReference type="OrthoDB" id="2791787at2759"/>
<dbReference type="eggNOG" id="ENOG502TMBM">
    <property type="taxonomic scope" value="Eukaryota"/>
</dbReference>
<evidence type="ECO:0000313" key="2">
    <source>
        <dbReference type="EMBL" id="KJE91659.1"/>
    </source>
</evidence>
<keyword evidence="3" id="KW-1185">Reference proteome</keyword>
<dbReference type="PANTHER" id="PTHR48219:SF2">
    <property type="entry name" value="VACUOLAR PROTEIN SORTING-ASSOCIATED PROTEIN 62"/>
    <property type="match status" value="1"/>
</dbReference>
<sequence>MRKLILTPAPDFKQVWSDAGTGASPHDLQLFEPVCAPGTFSLGVVGVRNGKSVFTLNASEDASEGDAVPLLAPAIQFVELWNDKGTGAKFGSLNVWRPIPPPDYVALGLVVTTDRKAPPANISFRCVHKSCVTDGDILFESDGSFLWCDRCTGAKANMCLWNIAATSCAGFAPPVLIFSTLYARPKEVVQVLRTDSITILGDIPAKYAPVQEPVLALDGEKRAIQQQLSSSSSRSSNSAAALSDAPPSYADAVGPLEVPTPAAPSYAMPSQQALTSAPSALAPYTYSVPFNISPEQQGAIFRKWKDGLWFTSSAYHSSKHVPLFQVSYVPYYLISARIETRYTGQVRIEMMPDTTVTHRDSFSTTHTHHGRYSQSHDKVTVSQTYRSVWRLVGPGSTFTSFVDEAVPAAASPRIRKLLGNLGSFSIDPATLGIIVGPGQTVPGPDGTPLECPVAFEQLWTDTCTHMIESASEQCRREVQSSQGAAETKIAITALVHEPHYRLVYLPVYQGDFEVEGTAHKILIHGQTGKCTGERTYGLGALGASMSTIGRSLSGSAASDGVGGIISGAQLNQQDNTNSFSPEAHFLILPPSAWASMGWFTLVSHSSQDIELLGQRRDKKWGMFLFKLRPGKKVSVNYKGHVVVRIMSGNKDELAIEAWGASGGTGTNLLGLE</sequence>
<dbReference type="AlphaFoldDB" id="A0A0D2X1Z3"/>
<dbReference type="InterPro" id="IPR009291">
    <property type="entry name" value="Vps62"/>
</dbReference>
<dbReference type="STRING" id="595528.A0A0D2X1Z3"/>
<name>A0A0D2X1Z3_CAPO3</name>